<feature type="region of interest" description="Disordered" evidence="1">
    <location>
        <begin position="126"/>
        <end position="166"/>
    </location>
</feature>
<proteinExistence type="predicted"/>
<dbReference type="EMBL" id="BMVW01000002">
    <property type="protein sequence ID" value="GGZ01707.1"/>
    <property type="molecule type" value="Genomic_DNA"/>
</dbReference>
<protein>
    <submittedName>
        <fullName evidence="2">Uncharacterized protein</fullName>
    </submittedName>
</protein>
<evidence type="ECO:0000256" key="1">
    <source>
        <dbReference type="SAM" id="MobiDB-lite"/>
    </source>
</evidence>
<gene>
    <name evidence="2" type="ORF">GCM10010365_20930</name>
</gene>
<dbReference type="AlphaFoldDB" id="A0A918PER1"/>
<keyword evidence="3" id="KW-1185">Reference proteome</keyword>
<reference evidence="2" key="2">
    <citation type="submission" date="2020-09" db="EMBL/GenBank/DDBJ databases">
        <authorList>
            <person name="Sun Q."/>
            <person name="Ohkuma M."/>
        </authorList>
    </citation>
    <scope>NUCLEOTIDE SEQUENCE</scope>
    <source>
        <strain evidence="2">JCM 4815</strain>
    </source>
</reference>
<dbReference type="Proteomes" id="UP000622166">
    <property type="component" value="Unassembled WGS sequence"/>
</dbReference>
<organism evidence="2 3">
    <name type="scientific">Streptomyces poonensis</name>
    <dbReference type="NCBI Taxonomy" id="68255"/>
    <lineage>
        <taxon>Bacteria</taxon>
        <taxon>Bacillati</taxon>
        <taxon>Actinomycetota</taxon>
        <taxon>Actinomycetes</taxon>
        <taxon>Kitasatosporales</taxon>
        <taxon>Streptomycetaceae</taxon>
        <taxon>Streptomyces</taxon>
    </lineage>
</organism>
<feature type="compositionally biased region" description="Low complexity" evidence="1">
    <location>
        <begin position="138"/>
        <end position="155"/>
    </location>
</feature>
<reference evidence="2" key="1">
    <citation type="journal article" date="2014" name="Int. J. Syst. Evol. Microbiol.">
        <title>Complete genome sequence of Corynebacterium casei LMG S-19264T (=DSM 44701T), isolated from a smear-ripened cheese.</title>
        <authorList>
            <consortium name="US DOE Joint Genome Institute (JGI-PGF)"/>
            <person name="Walter F."/>
            <person name="Albersmeier A."/>
            <person name="Kalinowski J."/>
            <person name="Ruckert C."/>
        </authorList>
    </citation>
    <scope>NUCLEOTIDE SEQUENCE</scope>
    <source>
        <strain evidence="2">JCM 4815</strain>
    </source>
</reference>
<evidence type="ECO:0000313" key="3">
    <source>
        <dbReference type="Proteomes" id="UP000622166"/>
    </source>
</evidence>
<accession>A0A918PER1</accession>
<name>A0A918PER1_9ACTN</name>
<comment type="caution">
    <text evidence="2">The sequence shown here is derived from an EMBL/GenBank/DDBJ whole genome shotgun (WGS) entry which is preliminary data.</text>
</comment>
<evidence type="ECO:0000313" key="2">
    <source>
        <dbReference type="EMBL" id="GGZ01707.1"/>
    </source>
</evidence>
<sequence length="166" mass="16396">MDRTDCTATTAGSASREVAAAETSVLTLAVLADDDPVQFVVVGLAQRAGDAGQEADRADVGPLVEALADLQPQAPQADVVRGGGPADGAEADGAEALELVQTAVGHHLPGGGVAVAVPGELLANLPSGSQASVPRSPAATVTRSASRDASASHADLLLTRATETCP</sequence>